<keyword evidence="5 9" id="KW-0812">Transmembrane</keyword>
<keyword evidence="2" id="KW-0813">Transport</keyword>
<dbReference type="Proteomes" id="UP001209878">
    <property type="component" value="Unassembled WGS sequence"/>
</dbReference>
<keyword evidence="8 9" id="KW-0472">Membrane</keyword>
<evidence type="ECO:0000256" key="5">
    <source>
        <dbReference type="ARBA" id="ARBA00022692"/>
    </source>
</evidence>
<dbReference type="EMBL" id="JAODUO010000007">
    <property type="protein sequence ID" value="KAK2193736.1"/>
    <property type="molecule type" value="Genomic_DNA"/>
</dbReference>
<feature type="transmembrane region" description="Helical" evidence="9">
    <location>
        <begin position="160"/>
        <end position="183"/>
    </location>
</feature>
<evidence type="ECO:0000256" key="4">
    <source>
        <dbReference type="ARBA" id="ARBA00022568"/>
    </source>
</evidence>
<organism evidence="11 12">
    <name type="scientific">Ridgeia piscesae</name>
    <name type="common">Tubeworm</name>
    <dbReference type="NCBI Taxonomy" id="27915"/>
    <lineage>
        <taxon>Eukaryota</taxon>
        <taxon>Metazoa</taxon>
        <taxon>Spiralia</taxon>
        <taxon>Lophotrochozoa</taxon>
        <taxon>Annelida</taxon>
        <taxon>Polychaeta</taxon>
        <taxon>Sedentaria</taxon>
        <taxon>Canalipalpata</taxon>
        <taxon>Sabellida</taxon>
        <taxon>Siboglinidae</taxon>
        <taxon>Ridgeia</taxon>
    </lineage>
</organism>
<evidence type="ECO:0000313" key="12">
    <source>
        <dbReference type="Proteomes" id="UP001209878"/>
    </source>
</evidence>
<sequence>MSSYCNLTVYKCAHKGLILPLINEYTWPVPARAGLYFVGLIWCFLGVAIVADVFMCAIEKITSKTRIVKVANPDNEKGYEEVEVKVWNDTVANLTLMALGSSAPEILLSCIEIIGNNFHSGELGPSTIVGSAAFNLLVIIGVCVMAIPSPDTRRIGAIKVFGITAFFSVFAYLWLIIILMWSSPNVVELWEAIVTFLFFPILVLLAYMADRDFCMGKKKAVADSGVELGFGNIDI</sequence>
<proteinExistence type="predicted"/>
<dbReference type="InterPro" id="IPR051171">
    <property type="entry name" value="CaCA"/>
</dbReference>
<dbReference type="GO" id="GO:0098794">
    <property type="term" value="C:postsynapse"/>
    <property type="evidence" value="ECO:0007669"/>
    <property type="project" value="TreeGrafter"/>
</dbReference>
<evidence type="ECO:0000259" key="10">
    <source>
        <dbReference type="Pfam" id="PF01699"/>
    </source>
</evidence>
<evidence type="ECO:0000256" key="7">
    <source>
        <dbReference type="ARBA" id="ARBA00023065"/>
    </source>
</evidence>
<dbReference type="Pfam" id="PF01699">
    <property type="entry name" value="Na_Ca_ex"/>
    <property type="match status" value="1"/>
</dbReference>
<gene>
    <name evidence="11" type="ORF">NP493_7g05022</name>
</gene>
<dbReference type="InterPro" id="IPR044880">
    <property type="entry name" value="NCX_ion-bd_dom_sf"/>
</dbReference>
<evidence type="ECO:0000256" key="9">
    <source>
        <dbReference type="SAM" id="Phobius"/>
    </source>
</evidence>
<evidence type="ECO:0000256" key="3">
    <source>
        <dbReference type="ARBA" id="ARBA00022449"/>
    </source>
</evidence>
<keyword evidence="12" id="KW-1185">Reference proteome</keyword>
<feature type="transmembrane region" description="Helical" evidence="9">
    <location>
        <begin position="127"/>
        <end position="148"/>
    </location>
</feature>
<dbReference type="GO" id="GO:0030424">
    <property type="term" value="C:axon"/>
    <property type="evidence" value="ECO:0007669"/>
    <property type="project" value="TreeGrafter"/>
</dbReference>
<evidence type="ECO:0000256" key="6">
    <source>
        <dbReference type="ARBA" id="ARBA00022989"/>
    </source>
</evidence>
<dbReference type="InterPro" id="IPR004837">
    <property type="entry name" value="NaCa_Exmemb"/>
</dbReference>
<feature type="domain" description="Sodium/calcium exchanger membrane region" evidence="10">
    <location>
        <begin position="36"/>
        <end position="207"/>
    </location>
</feature>
<dbReference type="Gene3D" id="1.20.1420.30">
    <property type="entry name" value="NCX, central ion-binding region"/>
    <property type="match status" value="1"/>
</dbReference>
<evidence type="ECO:0000256" key="8">
    <source>
        <dbReference type="ARBA" id="ARBA00023136"/>
    </source>
</evidence>
<dbReference type="PANTHER" id="PTHR11878:SF76">
    <property type="entry name" value="CALX-BETA DOMAIN-CONTAINING PROTEIN"/>
    <property type="match status" value="1"/>
</dbReference>
<feature type="transmembrane region" description="Helical" evidence="9">
    <location>
        <begin position="35"/>
        <end position="58"/>
    </location>
</feature>
<dbReference type="PANTHER" id="PTHR11878">
    <property type="entry name" value="SODIUM/CALCIUM EXCHANGER"/>
    <property type="match status" value="1"/>
</dbReference>
<dbReference type="GO" id="GO:0042383">
    <property type="term" value="C:sarcolemma"/>
    <property type="evidence" value="ECO:0007669"/>
    <property type="project" value="TreeGrafter"/>
</dbReference>
<dbReference type="GO" id="GO:0005432">
    <property type="term" value="F:calcium:sodium antiporter activity"/>
    <property type="evidence" value="ECO:0007669"/>
    <property type="project" value="TreeGrafter"/>
</dbReference>
<evidence type="ECO:0000256" key="1">
    <source>
        <dbReference type="ARBA" id="ARBA00004127"/>
    </source>
</evidence>
<comment type="caution">
    <text evidence="11">The sequence shown here is derived from an EMBL/GenBank/DDBJ whole genome shotgun (WGS) entry which is preliminary data.</text>
</comment>
<dbReference type="GO" id="GO:0098703">
    <property type="term" value="P:calcium ion import across plasma membrane"/>
    <property type="evidence" value="ECO:0007669"/>
    <property type="project" value="TreeGrafter"/>
</dbReference>
<keyword evidence="7" id="KW-0406">Ion transport</keyword>
<dbReference type="GO" id="GO:0012505">
    <property type="term" value="C:endomembrane system"/>
    <property type="evidence" value="ECO:0007669"/>
    <property type="project" value="UniProtKB-SubCell"/>
</dbReference>
<keyword evidence="6 9" id="KW-1133">Transmembrane helix</keyword>
<name>A0AAD9ULG2_RIDPI</name>
<evidence type="ECO:0000313" key="11">
    <source>
        <dbReference type="EMBL" id="KAK2193736.1"/>
    </source>
</evidence>
<keyword evidence="3" id="KW-0050">Antiport</keyword>
<accession>A0AAD9ULG2</accession>
<comment type="subcellular location">
    <subcellularLocation>
        <location evidence="1">Endomembrane system</location>
        <topology evidence="1">Multi-pass membrane protein</topology>
    </subcellularLocation>
</comment>
<keyword evidence="4" id="KW-0109">Calcium transport</keyword>
<feature type="transmembrane region" description="Helical" evidence="9">
    <location>
        <begin position="189"/>
        <end position="209"/>
    </location>
</feature>
<dbReference type="AlphaFoldDB" id="A0AAD9ULG2"/>
<reference evidence="11" key="1">
    <citation type="journal article" date="2023" name="Mol. Biol. Evol.">
        <title>Third-Generation Sequencing Reveals the Adaptive Role of the Epigenome in Three Deep-Sea Polychaetes.</title>
        <authorList>
            <person name="Perez M."/>
            <person name="Aroh O."/>
            <person name="Sun Y."/>
            <person name="Lan Y."/>
            <person name="Juniper S.K."/>
            <person name="Young C.R."/>
            <person name="Angers B."/>
            <person name="Qian P.Y."/>
        </authorList>
    </citation>
    <scope>NUCLEOTIDE SEQUENCE</scope>
    <source>
        <strain evidence="11">R07B-5</strain>
    </source>
</reference>
<keyword evidence="4" id="KW-0106">Calcium</keyword>
<evidence type="ECO:0000256" key="2">
    <source>
        <dbReference type="ARBA" id="ARBA00022448"/>
    </source>
</evidence>
<protein>
    <recommendedName>
        <fullName evidence="10">Sodium/calcium exchanger membrane region domain-containing protein</fullName>
    </recommendedName>
</protein>